<proteinExistence type="predicted"/>
<dbReference type="OrthoDB" id="9765158at2"/>
<name>A0A2R4C719_9BURK</name>
<keyword evidence="1" id="KW-0732">Signal</keyword>
<dbReference type="KEGG" id="masz:C9I28_06430"/>
<accession>A0A2R4C719</accession>
<evidence type="ECO:0000313" key="4">
    <source>
        <dbReference type="Proteomes" id="UP000240505"/>
    </source>
</evidence>
<dbReference type="EMBL" id="CP028324">
    <property type="protein sequence ID" value="AVR95395.1"/>
    <property type="molecule type" value="Genomic_DNA"/>
</dbReference>
<dbReference type="PROSITE" id="PS51782">
    <property type="entry name" value="LYSM"/>
    <property type="match status" value="1"/>
</dbReference>
<dbReference type="Pfam" id="PF01476">
    <property type="entry name" value="LysM"/>
    <property type="match status" value="1"/>
</dbReference>
<feature type="signal peptide" evidence="1">
    <location>
        <begin position="1"/>
        <end position="28"/>
    </location>
</feature>
<dbReference type="Proteomes" id="UP000240505">
    <property type="component" value="Chromosome"/>
</dbReference>
<dbReference type="AlphaFoldDB" id="A0A2R4C719"/>
<protein>
    <submittedName>
        <fullName evidence="3">Peptidoglycan-binding protein</fullName>
    </submittedName>
</protein>
<dbReference type="InterPro" id="IPR036779">
    <property type="entry name" value="LysM_dom_sf"/>
</dbReference>
<feature type="chain" id="PRO_5015356983" evidence="1">
    <location>
        <begin position="29"/>
        <end position="372"/>
    </location>
</feature>
<dbReference type="PANTHER" id="PTHR34700">
    <property type="entry name" value="POTASSIUM BINDING PROTEIN KBP"/>
    <property type="match status" value="1"/>
</dbReference>
<evidence type="ECO:0000313" key="3">
    <source>
        <dbReference type="EMBL" id="AVR95395.1"/>
    </source>
</evidence>
<dbReference type="CDD" id="cd00118">
    <property type="entry name" value="LysM"/>
    <property type="match status" value="1"/>
</dbReference>
<keyword evidence="4" id="KW-1185">Reference proteome</keyword>
<organism evidence="3 4">
    <name type="scientific">Pseudoduganella armeniaca</name>
    <dbReference type="NCBI Taxonomy" id="2072590"/>
    <lineage>
        <taxon>Bacteria</taxon>
        <taxon>Pseudomonadati</taxon>
        <taxon>Pseudomonadota</taxon>
        <taxon>Betaproteobacteria</taxon>
        <taxon>Burkholderiales</taxon>
        <taxon>Oxalobacteraceae</taxon>
        <taxon>Telluria group</taxon>
        <taxon>Pseudoduganella</taxon>
    </lineage>
</organism>
<feature type="domain" description="LysM" evidence="2">
    <location>
        <begin position="43"/>
        <end position="92"/>
    </location>
</feature>
<dbReference type="PANTHER" id="PTHR34700:SF4">
    <property type="entry name" value="PHAGE-LIKE ELEMENT PBSX PROTEIN XKDP"/>
    <property type="match status" value="1"/>
</dbReference>
<dbReference type="RefSeq" id="WP_107140746.1">
    <property type="nucleotide sequence ID" value="NZ_CP028324.1"/>
</dbReference>
<gene>
    <name evidence="3" type="ORF">C9I28_06430</name>
</gene>
<dbReference type="SUPFAM" id="SSF54106">
    <property type="entry name" value="LysM domain"/>
    <property type="match status" value="1"/>
</dbReference>
<evidence type="ECO:0000256" key="1">
    <source>
        <dbReference type="SAM" id="SignalP"/>
    </source>
</evidence>
<dbReference type="InterPro" id="IPR018392">
    <property type="entry name" value="LysM"/>
</dbReference>
<dbReference type="InterPro" id="IPR052196">
    <property type="entry name" value="Bact_Kbp"/>
</dbReference>
<dbReference type="Gene3D" id="3.10.350.10">
    <property type="entry name" value="LysM domain"/>
    <property type="match status" value="1"/>
</dbReference>
<sequence>MKNFSTGGVRLSAGLLLAALLAAPPAFAQTAQDGCAFRADAPDRHVVTAGDTLWDISGRFLEKPWCWPRVWGMNRAEIANPHWIYPGQVVYLDRAAGRLRLANQVGASSGDGQAGAVLKLSPQLRTEGLGKDAVRSIPASAIEPFLTQPLIVEADELKNAPRIVATPENHVFIGKDDKAYVRGNLNGGTSFQVFRPGKPLLDPVTKQPVATEAFYLGTLKLLRAAEPGSDVHTFVVASAKEEMGVGDQLMQTPPTPMQHYVPHPPERKIDARVLAIYNGVTHAGQNQVVSVNRGRLDGLDVGAVLQLYHKGQTVRDPGASKGWHNLGNPQVKLPDEEVGSLFIFRVFNHVSYGLIMQVTEPVVVGDVAKTPE</sequence>
<reference evidence="3 4" key="1">
    <citation type="submission" date="2018-03" db="EMBL/GenBank/DDBJ databases">
        <title>Massilia armeniaca sp. nov., isolated from desert soil.</title>
        <authorList>
            <person name="Huang H."/>
            <person name="Ren M."/>
        </authorList>
    </citation>
    <scope>NUCLEOTIDE SEQUENCE [LARGE SCALE GENOMIC DNA]</scope>
    <source>
        <strain evidence="3 4">ZMN-3</strain>
    </source>
</reference>
<evidence type="ECO:0000259" key="2">
    <source>
        <dbReference type="PROSITE" id="PS51782"/>
    </source>
</evidence>